<accession>A0A1V6C499</accession>
<keyword evidence="1" id="KW-1133">Transmembrane helix</keyword>
<gene>
    <name evidence="4" type="ORF">BWX89_01669</name>
</gene>
<dbReference type="Pfam" id="PF07587">
    <property type="entry name" value="PSD1"/>
    <property type="match status" value="1"/>
</dbReference>
<dbReference type="AlphaFoldDB" id="A0A1V6C499"/>
<keyword evidence="1" id="KW-0812">Transmembrane</keyword>
<keyword evidence="1" id="KW-0472">Membrane</keyword>
<dbReference type="InterPro" id="IPR011444">
    <property type="entry name" value="DUF1549"/>
</dbReference>
<evidence type="ECO:0008006" key="5">
    <source>
        <dbReference type="Google" id="ProtNLM"/>
    </source>
</evidence>
<sequence length="533" mass="62028">MKGNNCCIGLKVYFSGFLAMIFLFPCFLSAQIIHPVVKPYEDEVWSTPLNLIDLQIAEILKKNGLKMRNPCSDSVFIRRVYLDVIGTLPKPEEIDDFMKDTKPDKRARLIDNLLEREEFALYWTMKWCDILRVKSEYPVNLWPNAVQAYYQWIYENIRKNQPYDIFVRELLTSSGSNFRVPAVNFYRAVQSKDSLSIAKAVALTFMGVRLEKMPENQQKNISLFFSLVTYKGTKEWKEEIVYSNPDTTKTIRAVLPDGRFREILPEQDPRCVFADWLISPYNEYFSKNIVNRIWAWLMGQGIISPVDDIYQKITDNNKNILGTLENELIKSNYDLKHIYRLILNSRTYQQSSILGEDKPDIFTQFAFYKVRQIDAEVLLDALCWISGRYEGYVSQIPEPYTFIPNTNRTITLADGSITSPFLMIFGRPSRDTGLESERNTSPTDKQRLYLLNSSDIQKKIKSSPVLKKAYQQVWKNKKESINLIYKIILSRFPTTEESSICEEFFTNSGLPADQSAMTIAWALINSKEFLYRH</sequence>
<dbReference type="Pfam" id="PF07583">
    <property type="entry name" value="PSCyt2"/>
    <property type="match status" value="1"/>
</dbReference>
<dbReference type="Proteomes" id="UP000485562">
    <property type="component" value="Unassembled WGS sequence"/>
</dbReference>
<reference evidence="4" key="1">
    <citation type="submission" date="2017-02" db="EMBL/GenBank/DDBJ databases">
        <title>Delving into the versatile metabolic prowess of the omnipresent phylum Bacteroidetes.</title>
        <authorList>
            <person name="Nobu M.K."/>
            <person name="Mei R."/>
            <person name="Narihiro T."/>
            <person name="Kuroda K."/>
            <person name="Liu W.-T."/>
        </authorList>
    </citation>
    <scope>NUCLEOTIDE SEQUENCE</scope>
    <source>
        <strain evidence="4">ADurb.Bin131</strain>
    </source>
</reference>
<dbReference type="PANTHER" id="PTHR35889">
    <property type="entry name" value="CYCLOINULO-OLIGOSACCHARIDE FRUCTANOTRANSFERASE-RELATED"/>
    <property type="match status" value="1"/>
</dbReference>
<dbReference type="InterPro" id="IPR022655">
    <property type="entry name" value="DUF1553"/>
</dbReference>
<evidence type="ECO:0000313" key="4">
    <source>
        <dbReference type="EMBL" id="OQB71748.1"/>
    </source>
</evidence>
<dbReference type="EMBL" id="MWDQ01000150">
    <property type="protein sequence ID" value="OQB71748.1"/>
    <property type="molecule type" value="Genomic_DNA"/>
</dbReference>
<name>A0A1V6C499_UNCT6</name>
<evidence type="ECO:0000259" key="3">
    <source>
        <dbReference type="Pfam" id="PF07587"/>
    </source>
</evidence>
<dbReference type="PANTHER" id="PTHR35889:SF3">
    <property type="entry name" value="F-BOX DOMAIN-CONTAINING PROTEIN"/>
    <property type="match status" value="1"/>
</dbReference>
<organism evidence="4">
    <name type="scientific">candidate division TA06 bacterium ADurb.Bin131</name>
    <dbReference type="NCBI Taxonomy" id="1852827"/>
    <lineage>
        <taxon>Bacteria</taxon>
        <taxon>Bacteria division TA06</taxon>
    </lineage>
</organism>
<evidence type="ECO:0000256" key="1">
    <source>
        <dbReference type="SAM" id="Phobius"/>
    </source>
</evidence>
<protein>
    <recommendedName>
        <fullName evidence="5">DUF1553 domain-containing protein</fullName>
    </recommendedName>
</protein>
<evidence type="ECO:0000259" key="2">
    <source>
        <dbReference type="Pfam" id="PF07583"/>
    </source>
</evidence>
<feature type="domain" description="DUF1549" evidence="2">
    <location>
        <begin position="52"/>
        <end position="192"/>
    </location>
</feature>
<proteinExistence type="predicted"/>
<comment type="caution">
    <text evidence="4">The sequence shown here is derived from an EMBL/GenBank/DDBJ whole genome shotgun (WGS) entry which is preliminary data.</text>
</comment>
<feature type="transmembrane region" description="Helical" evidence="1">
    <location>
        <begin position="12"/>
        <end position="33"/>
    </location>
</feature>
<feature type="domain" description="DUF1553" evidence="3">
    <location>
        <begin position="270"/>
        <end position="504"/>
    </location>
</feature>